<dbReference type="Proteomes" id="UP000027002">
    <property type="component" value="Chromosome 1"/>
</dbReference>
<evidence type="ECO:0000259" key="5">
    <source>
        <dbReference type="Pfam" id="PF24503"/>
    </source>
</evidence>
<dbReference type="Pfam" id="PF23580">
    <property type="entry name" value="Znf_XAF1_N"/>
    <property type="match status" value="1"/>
</dbReference>
<dbReference type="OrthoDB" id="193703at2759"/>
<dbReference type="InterPro" id="IPR042556">
    <property type="entry name" value="AZUL_sf"/>
</dbReference>
<dbReference type="Pfam" id="PF16558">
    <property type="entry name" value="AZUL"/>
    <property type="match status" value="1"/>
</dbReference>
<dbReference type="PANTHER" id="PTHR12555">
    <property type="entry name" value="UBIQUITIN FUSION DEGRADATON PROTEIN 1"/>
    <property type="match status" value="1"/>
</dbReference>
<dbReference type="InterPro" id="IPR032353">
    <property type="entry name" value="AZUL"/>
</dbReference>
<keyword evidence="8" id="KW-1185">Reference proteome</keyword>
<dbReference type="Pfam" id="PF24842">
    <property type="entry name" value="UFD1_N2"/>
    <property type="match status" value="1"/>
</dbReference>
<feature type="domain" description="Ubiquitin fusion degradation protein UFD1 N-terminal subdomain 2" evidence="6">
    <location>
        <begin position="164"/>
        <end position="239"/>
    </location>
</feature>
<dbReference type="Gene3D" id="3.10.330.10">
    <property type="match status" value="1"/>
</dbReference>
<organism evidence="7 8">
    <name type="scientific">Ustilaginoidea virens</name>
    <name type="common">Rice false smut fungus</name>
    <name type="synonym">Villosiclava virens</name>
    <dbReference type="NCBI Taxonomy" id="1159556"/>
    <lineage>
        <taxon>Eukaryota</taxon>
        <taxon>Fungi</taxon>
        <taxon>Dikarya</taxon>
        <taxon>Ascomycota</taxon>
        <taxon>Pezizomycotina</taxon>
        <taxon>Sordariomycetes</taxon>
        <taxon>Hypocreomycetidae</taxon>
        <taxon>Hypocreales</taxon>
        <taxon>Clavicipitaceae</taxon>
        <taxon>Ustilaginoidea</taxon>
    </lineage>
</organism>
<gene>
    <name evidence="7" type="ORF">UV8b_00880</name>
</gene>
<keyword evidence="2" id="KW-0833">Ubl conjugation pathway</keyword>
<sequence>MAGPSAFRWSGSFKVLPKEATSAKNLSGDKIILPQSALEQLLAAAPSQSVPASGVAAQDPFSQYRPNRFGFGERQQLPHPLTFKLVNPQNHNVIFAGIREFSAEEGTVGLSPFLFEALGIEYDQRAPRDGSETRDTHDADSQTAVSSAMIEPNQVTVHALLVPKGCYVRLRPLEAGYEGDWKSLLERHLREYFTCLTKNSMLSIRGARAETFKFLVDKVLPEGNGICVVDTDLEVDIEALNEEQARETIRRQMMAQEVNELSGAISKGGNLDIWKDVAGKVQPGGYVDYTLPSWDRSQSLIITLSGIAQEDGLDVFVTPRSSRQRALPRDTTHVFGNFYAAEHGTKAIAISSTNVEMDGAESILISVHAPRISQEQRESEPLTFTIRAKLGSQVAKSQLDAIHHDSNEEQCGNCHQWIPKTTMVLHENFCRRNNTSCPRCRAVFKRNSDEWNSHWHCDYDSAKGNSLFGKTKHDIVFHKMRQCQDCEFSTNSLVDLARHRTSDCPAKLILCRFCNLEVPQEGDPSNPSPEAILTGLTAHELADGGRTSECHLCDKIVRLRDMETHMKHHELDKVSREKPAICRNANCGRTIHGVGPRGQVGAGAGAAQGQDPGNHVGLCAICFGPLYVSMHDPEDRALKRRIERKYLGQMMTGCGKRHCRNEWCKTGRAHGGLEAKGCSASAILPLVKPLVAMVSDSRGKMYFCVDESSQERRKLAESLATEKVWDLEWCVAAAEAEKGDLERMRNWLQAWAPRHRRS</sequence>
<dbReference type="Gene3D" id="6.10.130.10">
    <property type="entry name" value="Ubiquitin-protein ligase E3A, N-terminal zinc-binding domain (AZUL)"/>
    <property type="match status" value="1"/>
</dbReference>
<dbReference type="Pfam" id="PF24503">
    <property type="entry name" value="DUF7590"/>
    <property type="match status" value="1"/>
</dbReference>
<dbReference type="InterPro" id="IPR056012">
    <property type="entry name" value="DUF7590"/>
</dbReference>
<dbReference type="GeneID" id="66061658"/>
<evidence type="ECO:0000256" key="2">
    <source>
        <dbReference type="ARBA" id="ARBA00022786"/>
    </source>
</evidence>
<dbReference type="Gene3D" id="2.40.40.50">
    <property type="entry name" value="Ubiquitin fusion degradation protein UFD1, N-terminal domain"/>
    <property type="match status" value="1"/>
</dbReference>
<feature type="domain" description="Ubiquitin-protein ligase E3A N-terminal zinc-binding" evidence="4">
    <location>
        <begin position="644"/>
        <end position="669"/>
    </location>
</feature>
<evidence type="ECO:0008006" key="9">
    <source>
        <dbReference type="Google" id="ProtNLM"/>
    </source>
</evidence>
<dbReference type="EMBL" id="CP072753">
    <property type="protein sequence ID" value="QUC16639.1"/>
    <property type="molecule type" value="Genomic_DNA"/>
</dbReference>
<evidence type="ECO:0000259" key="3">
    <source>
        <dbReference type="Pfam" id="PF03152"/>
    </source>
</evidence>
<dbReference type="InterPro" id="IPR004854">
    <property type="entry name" value="Ufd1-like"/>
</dbReference>
<dbReference type="InterPro" id="IPR055418">
    <property type="entry name" value="UFD1_N2"/>
</dbReference>
<evidence type="ECO:0000259" key="4">
    <source>
        <dbReference type="Pfam" id="PF16558"/>
    </source>
</evidence>
<dbReference type="InterPro" id="IPR042299">
    <property type="entry name" value="Ufd1-like_Nn"/>
</dbReference>
<reference evidence="7" key="1">
    <citation type="submission" date="2020-03" db="EMBL/GenBank/DDBJ databases">
        <title>A mixture of massive structural variations and highly conserved coding sequences in Ustilaginoidea virens genome.</title>
        <authorList>
            <person name="Zhang K."/>
            <person name="Zhao Z."/>
            <person name="Zhang Z."/>
            <person name="Li Y."/>
            <person name="Hsiang T."/>
            <person name="Sun W."/>
        </authorList>
    </citation>
    <scope>NUCLEOTIDE SEQUENCE</scope>
    <source>
        <strain evidence="7">UV-8b</strain>
    </source>
</reference>
<dbReference type="GO" id="GO:0034098">
    <property type="term" value="C:VCP-NPL4-UFD1 AAA ATPase complex"/>
    <property type="evidence" value="ECO:0007669"/>
    <property type="project" value="TreeGrafter"/>
</dbReference>
<dbReference type="AlphaFoldDB" id="A0A8E5HJJ8"/>
<feature type="domain" description="Ubiquitin fusion degradation protein UFD1 N-terminal subdomain 1" evidence="3">
    <location>
        <begin position="74"/>
        <end position="122"/>
    </location>
</feature>
<comment type="similarity">
    <text evidence="1">Belongs to the UFD1 family.</text>
</comment>
<evidence type="ECO:0000256" key="1">
    <source>
        <dbReference type="ARBA" id="ARBA00006043"/>
    </source>
</evidence>
<dbReference type="Pfam" id="PF03152">
    <property type="entry name" value="UFD1_N1"/>
    <property type="match status" value="1"/>
</dbReference>
<dbReference type="GO" id="GO:0036503">
    <property type="term" value="P:ERAD pathway"/>
    <property type="evidence" value="ECO:0007669"/>
    <property type="project" value="TreeGrafter"/>
</dbReference>
<dbReference type="PANTHER" id="PTHR12555:SF15">
    <property type="entry name" value="FUSION DEGRADATION PROTEIN (UFD1), PUTATIVE (AFU_ORTHOLOGUE AFUA_4G04640)-RELATED"/>
    <property type="match status" value="1"/>
</dbReference>
<dbReference type="RefSeq" id="XP_042994312.1">
    <property type="nucleotide sequence ID" value="XM_043138378.1"/>
</dbReference>
<feature type="domain" description="DUF7590" evidence="5">
    <location>
        <begin position="266"/>
        <end position="390"/>
    </location>
</feature>
<dbReference type="InterPro" id="IPR055417">
    <property type="entry name" value="UFD1_N1"/>
</dbReference>
<name>A0A8E5HJJ8_USTVR</name>
<dbReference type="GO" id="GO:0006511">
    <property type="term" value="P:ubiquitin-dependent protein catabolic process"/>
    <property type="evidence" value="ECO:0007669"/>
    <property type="project" value="InterPro"/>
</dbReference>
<evidence type="ECO:0000259" key="6">
    <source>
        <dbReference type="Pfam" id="PF24842"/>
    </source>
</evidence>
<dbReference type="KEGG" id="uvi:66061658"/>
<evidence type="ECO:0000313" key="8">
    <source>
        <dbReference type="Proteomes" id="UP000027002"/>
    </source>
</evidence>
<dbReference type="GO" id="GO:0031593">
    <property type="term" value="F:polyubiquitin modification-dependent protein binding"/>
    <property type="evidence" value="ECO:0007669"/>
    <property type="project" value="TreeGrafter"/>
</dbReference>
<proteinExistence type="inferred from homology"/>
<protein>
    <recommendedName>
        <fullName evidence="9">Ubiquitin-protein ligase E3A N-terminal zinc-binding domain-containing protein</fullName>
    </recommendedName>
</protein>
<evidence type="ECO:0000313" key="7">
    <source>
        <dbReference type="EMBL" id="QUC16639.1"/>
    </source>
</evidence>
<accession>A0A8E5HJJ8</accession>